<reference evidence="3" key="1">
    <citation type="submission" date="2020-02" db="EMBL/GenBank/DDBJ databases">
        <authorList>
            <person name="Meier V. D."/>
        </authorList>
    </citation>
    <scope>NUCLEOTIDE SEQUENCE</scope>
    <source>
        <strain evidence="3">AVDCRST_MAG41</strain>
    </source>
</reference>
<accession>A0A6J4IES0</accession>
<sequence>MPSTIATTEPPAGPPGRTDTRWAAGLATLVALPLTLVLVLLAVRAGGGDPRPAPTPA</sequence>
<gene>
    <name evidence="3" type="ORF">AVDCRST_MAG41-1805</name>
</gene>
<keyword evidence="2" id="KW-1133">Transmembrane helix</keyword>
<name>A0A6J4IES0_9ACTN</name>
<feature type="region of interest" description="Disordered" evidence="1">
    <location>
        <begin position="1"/>
        <end position="20"/>
    </location>
</feature>
<dbReference type="AlphaFoldDB" id="A0A6J4IES0"/>
<evidence type="ECO:0000313" key="3">
    <source>
        <dbReference type="EMBL" id="CAA9248216.1"/>
    </source>
</evidence>
<organism evidence="3">
    <name type="scientific">uncultured Mycobacteriales bacterium</name>
    <dbReference type="NCBI Taxonomy" id="581187"/>
    <lineage>
        <taxon>Bacteria</taxon>
        <taxon>Bacillati</taxon>
        <taxon>Actinomycetota</taxon>
        <taxon>Actinomycetes</taxon>
        <taxon>Mycobacteriales</taxon>
        <taxon>environmental samples</taxon>
    </lineage>
</organism>
<dbReference type="EMBL" id="CADCTP010000166">
    <property type="protein sequence ID" value="CAA9248216.1"/>
    <property type="molecule type" value="Genomic_DNA"/>
</dbReference>
<evidence type="ECO:0000256" key="2">
    <source>
        <dbReference type="SAM" id="Phobius"/>
    </source>
</evidence>
<feature type="non-terminal residue" evidence="3">
    <location>
        <position position="57"/>
    </location>
</feature>
<feature type="transmembrane region" description="Helical" evidence="2">
    <location>
        <begin position="22"/>
        <end position="43"/>
    </location>
</feature>
<keyword evidence="2" id="KW-0812">Transmembrane</keyword>
<keyword evidence="2" id="KW-0472">Membrane</keyword>
<protein>
    <submittedName>
        <fullName evidence="3">Uncharacterized protein</fullName>
    </submittedName>
</protein>
<proteinExistence type="predicted"/>
<evidence type="ECO:0000256" key="1">
    <source>
        <dbReference type="SAM" id="MobiDB-lite"/>
    </source>
</evidence>